<dbReference type="InterPro" id="IPR019734">
    <property type="entry name" value="TPR_rpt"/>
</dbReference>
<evidence type="ECO:0000256" key="3">
    <source>
        <dbReference type="PROSITE-ProRule" id="PRU00339"/>
    </source>
</evidence>
<feature type="repeat" description="TPR" evidence="3">
    <location>
        <begin position="63"/>
        <end position="96"/>
    </location>
</feature>
<feature type="signal peptide" evidence="4">
    <location>
        <begin position="1"/>
        <end position="18"/>
    </location>
</feature>
<feature type="repeat" description="TPR" evidence="3">
    <location>
        <begin position="232"/>
        <end position="265"/>
    </location>
</feature>
<reference evidence="5" key="1">
    <citation type="submission" date="2023-03" db="EMBL/GenBank/DDBJ databases">
        <title>Edaphobacter sp.</title>
        <authorList>
            <person name="Huber K.J."/>
            <person name="Papendorf J."/>
            <person name="Pilke C."/>
            <person name="Bunk B."/>
            <person name="Sproeer C."/>
            <person name="Pester M."/>
        </authorList>
    </citation>
    <scope>NUCLEOTIDE SEQUENCE</scope>
    <source>
        <strain evidence="5">DSM 110680</strain>
    </source>
</reference>
<dbReference type="RefSeq" id="WP_348265290.1">
    <property type="nucleotide sequence ID" value="NZ_CP121196.1"/>
</dbReference>
<dbReference type="Gene3D" id="1.25.40.10">
    <property type="entry name" value="Tetratricopeptide repeat domain"/>
    <property type="match status" value="2"/>
</dbReference>
<dbReference type="InterPro" id="IPR011990">
    <property type="entry name" value="TPR-like_helical_dom_sf"/>
</dbReference>
<organism evidence="5">
    <name type="scientific">Telmatobacter sp. DSM 110680</name>
    <dbReference type="NCBI Taxonomy" id="3036704"/>
    <lineage>
        <taxon>Bacteria</taxon>
        <taxon>Pseudomonadati</taxon>
        <taxon>Acidobacteriota</taxon>
        <taxon>Terriglobia</taxon>
        <taxon>Terriglobales</taxon>
        <taxon>Acidobacteriaceae</taxon>
        <taxon>Telmatobacter</taxon>
    </lineage>
</organism>
<protein>
    <submittedName>
        <fullName evidence="5">Tetratricopeptide repeat protein</fullName>
    </submittedName>
</protein>
<dbReference type="InterPro" id="IPR051012">
    <property type="entry name" value="CellSynth/LPSAsmb/PSIAsmb"/>
</dbReference>
<dbReference type="PANTHER" id="PTHR45586:SF1">
    <property type="entry name" value="LIPOPOLYSACCHARIDE ASSEMBLY PROTEIN B"/>
    <property type="match status" value="1"/>
</dbReference>
<feature type="repeat" description="TPR" evidence="3">
    <location>
        <begin position="29"/>
        <end position="62"/>
    </location>
</feature>
<keyword evidence="4" id="KW-0732">Signal</keyword>
<accession>A0AAU7DQX3</accession>
<sequence length="375" mass="40783">MRSVLILLIALALHGASAQTGKPAALNEADDYLRKGIAAQQQNDLSAAIDDYRKALAINPKLAEARANLGAALSAAGQFDAAIEEDTKALSSAPDKTAVRMNLGLAYYKKGDMAGAHTAFEAVHAARPQDVAAAVLLGYTDIKLNKSNEAATMLTPLENGRESNMDLEYVLAYALIDSGEETAGLPRMEKVAKATHSADAYFIAGTARLHRREFHEARIDLDAAIELHGDFPGLYTMAGQARDALGDIEAAQPAFEQALKSDPRDFTANLYLGTMRLKQRDLDKARPMLELALQLQPKSAVARLQMAKLNGMTGKYAEAATTLEELEKADPNWLDPHIELAPIYYKLHRPDDGQRERDIVQQLEAKQQKAGPPKQ</sequence>
<evidence type="ECO:0000256" key="1">
    <source>
        <dbReference type="ARBA" id="ARBA00022737"/>
    </source>
</evidence>
<dbReference type="Pfam" id="PF13414">
    <property type="entry name" value="TPR_11"/>
    <property type="match status" value="1"/>
</dbReference>
<keyword evidence="2 3" id="KW-0802">TPR repeat</keyword>
<proteinExistence type="predicted"/>
<feature type="repeat" description="TPR" evidence="3">
    <location>
        <begin position="97"/>
        <end position="130"/>
    </location>
</feature>
<dbReference type="PANTHER" id="PTHR45586">
    <property type="entry name" value="TPR REPEAT-CONTAINING PROTEIN PA4667"/>
    <property type="match status" value="1"/>
</dbReference>
<dbReference type="EMBL" id="CP121196">
    <property type="protein sequence ID" value="XBH20065.1"/>
    <property type="molecule type" value="Genomic_DNA"/>
</dbReference>
<evidence type="ECO:0000313" key="5">
    <source>
        <dbReference type="EMBL" id="XBH20065.1"/>
    </source>
</evidence>
<name>A0AAU7DQX3_9BACT</name>
<dbReference type="AlphaFoldDB" id="A0AAU7DQX3"/>
<keyword evidence="1" id="KW-0677">Repeat</keyword>
<feature type="chain" id="PRO_5043750307" evidence="4">
    <location>
        <begin position="19"/>
        <end position="375"/>
    </location>
</feature>
<dbReference type="SUPFAM" id="SSF48452">
    <property type="entry name" value="TPR-like"/>
    <property type="match status" value="2"/>
</dbReference>
<feature type="repeat" description="TPR" evidence="3">
    <location>
        <begin position="266"/>
        <end position="299"/>
    </location>
</feature>
<gene>
    <name evidence="5" type="ORF">P8935_12255</name>
</gene>
<dbReference type="PROSITE" id="PS50005">
    <property type="entry name" value="TPR"/>
    <property type="match status" value="5"/>
</dbReference>
<dbReference type="SMART" id="SM00028">
    <property type="entry name" value="TPR"/>
    <property type="match status" value="7"/>
</dbReference>
<dbReference type="Pfam" id="PF13432">
    <property type="entry name" value="TPR_16"/>
    <property type="match status" value="2"/>
</dbReference>
<evidence type="ECO:0000256" key="4">
    <source>
        <dbReference type="SAM" id="SignalP"/>
    </source>
</evidence>
<dbReference type="Pfam" id="PF13174">
    <property type="entry name" value="TPR_6"/>
    <property type="match status" value="1"/>
</dbReference>
<evidence type="ECO:0000256" key="2">
    <source>
        <dbReference type="ARBA" id="ARBA00022803"/>
    </source>
</evidence>